<comment type="caution">
    <text evidence="2">The sequence shown here is derived from an EMBL/GenBank/DDBJ whole genome shotgun (WGS) entry which is preliminary data.</text>
</comment>
<feature type="transmembrane region" description="Helical" evidence="1">
    <location>
        <begin position="29"/>
        <end position="51"/>
    </location>
</feature>
<dbReference type="AlphaFoldDB" id="A0A846TPW2"/>
<dbReference type="EMBL" id="JAAVUN010000027">
    <property type="protein sequence ID" value="NKE10483.1"/>
    <property type="molecule type" value="Genomic_DNA"/>
</dbReference>
<keyword evidence="1" id="KW-1133">Transmembrane helix</keyword>
<proteinExistence type="predicted"/>
<feature type="transmembrane region" description="Helical" evidence="1">
    <location>
        <begin position="71"/>
        <end position="95"/>
    </location>
</feature>
<evidence type="ECO:0000313" key="2">
    <source>
        <dbReference type="EMBL" id="NKE10483.1"/>
    </source>
</evidence>
<dbReference type="InterPro" id="IPR010699">
    <property type="entry name" value="DUF1275"/>
</dbReference>
<evidence type="ECO:0000256" key="1">
    <source>
        <dbReference type="SAM" id="Phobius"/>
    </source>
</evidence>
<feature type="transmembrane region" description="Helical" evidence="1">
    <location>
        <begin position="198"/>
        <end position="218"/>
    </location>
</feature>
<keyword evidence="1" id="KW-0472">Membrane</keyword>
<name>A0A846TPW2_9MICC</name>
<dbReference type="RefSeq" id="WP_119933556.1">
    <property type="nucleotide sequence ID" value="NZ_JAAVUN010000027.1"/>
</dbReference>
<feature type="transmembrane region" description="Helical" evidence="1">
    <location>
        <begin position="134"/>
        <end position="152"/>
    </location>
</feature>
<keyword evidence="1" id="KW-0812">Transmembrane</keyword>
<gene>
    <name evidence="2" type="ORF">GTW58_11195</name>
</gene>
<sequence>MLPRAPRQIYRYAQLLSGPRRTPLFDRHLAYLLVVIAGALNSVGFVAVGLYTSHMTRMTASGADHFMTGDWRLVLAAALAVSSFIVGAIMCTVVFTWGRRRRLSSRYANVLALEGVLMLVTGLLAGRFEGPETELVLVAPLCFTMGLQNALITKIRDFPVRTTHVTGMVTDIAVELGRILYRSRDAAPVRGDREKLRVLTVLVGLFFLGGIVGTLGYWGMGFGALVFGAALILTASLPPIARDFAGPGTGPARRGGVAA</sequence>
<evidence type="ECO:0000313" key="3">
    <source>
        <dbReference type="Proteomes" id="UP000521379"/>
    </source>
</evidence>
<reference evidence="2 3" key="1">
    <citation type="submission" date="2020-02" db="EMBL/GenBank/DDBJ databases">
        <authorList>
            <person name="Sun Q."/>
        </authorList>
    </citation>
    <scope>NUCLEOTIDE SEQUENCE [LARGE SCALE GENOMIC DNA]</scope>
    <source>
        <strain evidence="2 3">YIM 13062</strain>
    </source>
</reference>
<dbReference type="Proteomes" id="UP000521379">
    <property type="component" value="Unassembled WGS sequence"/>
</dbReference>
<dbReference type="PANTHER" id="PTHR37314">
    <property type="entry name" value="SLR0142 PROTEIN"/>
    <property type="match status" value="1"/>
</dbReference>
<dbReference type="Pfam" id="PF06912">
    <property type="entry name" value="DUF1275"/>
    <property type="match status" value="1"/>
</dbReference>
<dbReference type="PANTHER" id="PTHR37314:SF4">
    <property type="entry name" value="UPF0700 TRANSMEMBRANE PROTEIN YOAK"/>
    <property type="match status" value="1"/>
</dbReference>
<protein>
    <submittedName>
        <fullName evidence="2">DUF1275 domain-containing protein</fullName>
    </submittedName>
</protein>
<organism evidence="2 3">
    <name type="scientific">Kocuria subflava</name>
    <dbReference type="NCBI Taxonomy" id="1736139"/>
    <lineage>
        <taxon>Bacteria</taxon>
        <taxon>Bacillati</taxon>
        <taxon>Actinomycetota</taxon>
        <taxon>Actinomycetes</taxon>
        <taxon>Micrococcales</taxon>
        <taxon>Micrococcaceae</taxon>
        <taxon>Kocuria</taxon>
    </lineage>
</organism>
<keyword evidence="3" id="KW-1185">Reference proteome</keyword>
<feature type="transmembrane region" description="Helical" evidence="1">
    <location>
        <begin position="107"/>
        <end position="128"/>
    </location>
</feature>
<accession>A0A846TPW2</accession>